<keyword evidence="1" id="KW-0812">Transmembrane</keyword>
<feature type="transmembrane region" description="Helical" evidence="1">
    <location>
        <begin position="457"/>
        <end position="476"/>
    </location>
</feature>
<dbReference type="SUPFAM" id="SSF82866">
    <property type="entry name" value="Multidrug efflux transporter AcrB transmembrane domain"/>
    <property type="match status" value="1"/>
</dbReference>
<evidence type="ECO:0000256" key="1">
    <source>
        <dbReference type="SAM" id="Phobius"/>
    </source>
</evidence>
<feature type="transmembrane region" description="Helical" evidence="1">
    <location>
        <begin position="483"/>
        <end position="502"/>
    </location>
</feature>
<keyword evidence="4" id="KW-1185">Reference proteome</keyword>
<dbReference type="PANTHER" id="PTHR46687">
    <property type="entry name" value="PROTEIN DISPATCHED HOMOLOG 3"/>
    <property type="match status" value="1"/>
</dbReference>
<name>A0A8C4R5W6_EPTBU</name>
<dbReference type="Gene3D" id="1.20.1640.10">
    <property type="entry name" value="Multidrug efflux transporter AcrB transmembrane domain"/>
    <property type="match status" value="1"/>
</dbReference>
<dbReference type="Pfam" id="PF12349">
    <property type="entry name" value="Sterol-sensing"/>
    <property type="match status" value="1"/>
</dbReference>
<keyword evidence="1" id="KW-1133">Transmembrane helix</keyword>
<dbReference type="InterPro" id="IPR053958">
    <property type="entry name" value="HMGCR/SNAP/NPC1-like_SSD"/>
</dbReference>
<dbReference type="AlphaFoldDB" id="A0A8C4R5W6"/>
<accession>A0A8C4R5W6</accession>
<evidence type="ECO:0000313" key="4">
    <source>
        <dbReference type="Proteomes" id="UP000694388"/>
    </source>
</evidence>
<evidence type="ECO:0000313" key="3">
    <source>
        <dbReference type="Ensembl" id="ENSEBUP00000024816.1"/>
    </source>
</evidence>
<dbReference type="Ensembl" id="ENSEBUT00000025405.1">
    <property type="protein sequence ID" value="ENSEBUP00000024828.1"/>
    <property type="gene ID" value="ENSEBUG00000015327.1"/>
</dbReference>
<proteinExistence type="predicted"/>
<dbReference type="GO" id="GO:0005737">
    <property type="term" value="C:cytoplasm"/>
    <property type="evidence" value="ECO:0007669"/>
    <property type="project" value="TreeGrafter"/>
</dbReference>
<dbReference type="InterPro" id="IPR000731">
    <property type="entry name" value="SSD"/>
</dbReference>
<dbReference type="PROSITE" id="PS50156">
    <property type="entry name" value="SSD"/>
    <property type="match status" value="1"/>
</dbReference>
<evidence type="ECO:0000259" key="2">
    <source>
        <dbReference type="PROSITE" id="PS50156"/>
    </source>
</evidence>
<dbReference type="PANTHER" id="PTHR46687:SF1">
    <property type="entry name" value="PROTEIN DISPATCHED HOMOLOG 3"/>
    <property type="match status" value="1"/>
</dbReference>
<dbReference type="GeneTree" id="ENSGT00940000157931"/>
<keyword evidence="1" id="KW-0472">Membrane</keyword>
<dbReference type="Proteomes" id="UP000694388">
    <property type="component" value="Unplaced"/>
</dbReference>
<feature type="transmembrane region" description="Helical" evidence="1">
    <location>
        <begin position="434"/>
        <end position="451"/>
    </location>
</feature>
<sequence length="729" mass="80737">MDADAVAIQSIQTQLENDKVHPVDRGPWALVGRALANVPFAAVFLAAGLVLPLALAGAMLLRGPPLDIDLSYAAFEVRNHKASRRFDALALALRSQIVMHISTLLPSRRHRHARELQAENCSMGNADYGPDRVLTKTLKLSWPAWPCKVNNVEELIRQLNRYGGRQERSTHHVRSKFRVFNSSEPSVKPYHSRLFEQIPLWAKNHGGPVRPGRFRRNTVSVQPPWQQVQPQWHMQLIFVARNGDTHHNADDYDLNIFTPERLEVVRSVERSLMAMPGFQEFCWRPKTVVSGWPGPKDSETPPCAPPTSLLSYLYPSEHDGKLWFDGLGSDLADVNGSLHLALTHPQTYWFVDAMLDVSNCLRSRLLRAELALGAPLPGFASTRDRPTLQRESVRSFMLGYAELLPTLSTNSVRVLYGGPDLFDNEVRETFRGDVRLAIVSATFIALLVFLLTHASLFLTVVGLGAIAVGCLLALFLYRVALSVRYLGILNGVAAFVVIGIGVDDVFVFVNAYQQTASLSSRAERLSTTLRSASRATFFTSATTAASYAANLGSQVPAVHDFGLFMAIVISCCWLFVSLLLPPALSLWSHFSEDWRLSCCRPPVRIETNPLDTSEASFPRDTGGYLDDDIPLLSASMEEDGEEECGNESPNGDVGLLHPVDEEKGKATGFVAWLSGLSWLQSALTRWMVLPAIKAKGKVLEMKHTVFRSSSTPPVERLSVRKLSSDCRLS</sequence>
<dbReference type="Ensembl" id="ENSEBUT00000025392.1">
    <property type="protein sequence ID" value="ENSEBUP00000024816.1"/>
    <property type="gene ID" value="ENSEBUG00000015327.1"/>
</dbReference>
<dbReference type="InterPro" id="IPR042480">
    <property type="entry name" value="DISP3"/>
</dbReference>
<organism evidence="3 4">
    <name type="scientific">Eptatretus burgeri</name>
    <name type="common">Inshore hagfish</name>
    <dbReference type="NCBI Taxonomy" id="7764"/>
    <lineage>
        <taxon>Eukaryota</taxon>
        <taxon>Metazoa</taxon>
        <taxon>Chordata</taxon>
        <taxon>Craniata</taxon>
        <taxon>Vertebrata</taxon>
        <taxon>Cyclostomata</taxon>
        <taxon>Myxini</taxon>
        <taxon>Myxiniformes</taxon>
        <taxon>Myxinidae</taxon>
        <taxon>Eptatretinae</taxon>
        <taxon>Eptatretus</taxon>
    </lineage>
</organism>
<dbReference type="OMA" id="CSTEHEE"/>
<feature type="transmembrane region" description="Helical" evidence="1">
    <location>
        <begin position="40"/>
        <end position="61"/>
    </location>
</feature>
<protein>
    <recommendedName>
        <fullName evidence="2">SSD domain-containing protein</fullName>
    </recommendedName>
</protein>
<feature type="domain" description="SSD" evidence="2">
    <location>
        <begin position="481"/>
        <end position="586"/>
    </location>
</feature>
<reference evidence="3" key="1">
    <citation type="submission" date="2025-05" db="UniProtKB">
        <authorList>
            <consortium name="Ensembl"/>
        </authorList>
    </citation>
    <scope>IDENTIFICATION</scope>
</reference>
<feature type="transmembrane region" description="Helical" evidence="1">
    <location>
        <begin position="561"/>
        <end position="580"/>
    </location>
</feature>